<keyword evidence="1" id="KW-0285">Flavoprotein</keyword>
<dbReference type="GeneID" id="27701542"/>
<gene>
    <name evidence="5" type="ORF">Z519_08614</name>
</gene>
<keyword evidence="6" id="KW-1185">Reference proteome</keyword>
<keyword evidence="3" id="KW-0560">Oxidoreductase</keyword>
<feature type="domain" description="FAD-binding" evidence="4">
    <location>
        <begin position="24"/>
        <end position="60"/>
    </location>
</feature>
<dbReference type="AlphaFoldDB" id="A0A0D2ELE3"/>
<dbReference type="SUPFAM" id="SSF51905">
    <property type="entry name" value="FAD/NAD(P)-binding domain"/>
    <property type="match status" value="1"/>
</dbReference>
<name>A0A0D2ELE3_CLAB1</name>
<dbReference type="EMBL" id="KN846992">
    <property type="protein sequence ID" value="KIW90831.1"/>
    <property type="molecule type" value="Genomic_DNA"/>
</dbReference>
<dbReference type="GO" id="GO:0071949">
    <property type="term" value="F:FAD binding"/>
    <property type="evidence" value="ECO:0007669"/>
    <property type="project" value="InterPro"/>
</dbReference>
<dbReference type="InterPro" id="IPR036188">
    <property type="entry name" value="FAD/NAD-bd_sf"/>
</dbReference>
<dbReference type="Proteomes" id="UP000053789">
    <property type="component" value="Unassembled WGS sequence"/>
</dbReference>
<evidence type="ECO:0000259" key="4">
    <source>
        <dbReference type="Pfam" id="PF01494"/>
    </source>
</evidence>
<evidence type="ECO:0000313" key="6">
    <source>
        <dbReference type="Proteomes" id="UP000053789"/>
    </source>
</evidence>
<dbReference type="Pfam" id="PF01494">
    <property type="entry name" value="FAD_binding_3"/>
    <property type="match status" value="1"/>
</dbReference>
<evidence type="ECO:0000256" key="3">
    <source>
        <dbReference type="ARBA" id="ARBA00023002"/>
    </source>
</evidence>
<dbReference type="VEuPathDB" id="FungiDB:Z519_08614"/>
<organism evidence="5 6">
    <name type="scientific">Cladophialophora bantiana (strain ATCC 10958 / CBS 173.52 / CDC B-1940 / NIH 8579)</name>
    <name type="common">Xylohypha bantiana</name>
    <dbReference type="NCBI Taxonomy" id="1442370"/>
    <lineage>
        <taxon>Eukaryota</taxon>
        <taxon>Fungi</taxon>
        <taxon>Dikarya</taxon>
        <taxon>Ascomycota</taxon>
        <taxon>Pezizomycotina</taxon>
        <taxon>Eurotiomycetes</taxon>
        <taxon>Chaetothyriomycetidae</taxon>
        <taxon>Chaetothyriales</taxon>
        <taxon>Herpotrichiellaceae</taxon>
        <taxon>Cladophialophora</taxon>
    </lineage>
</organism>
<evidence type="ECO:0000313" key="5">
    <source>
        <dbReference type="EMBL" id="KIW90831.1"/>
    </source>
</evidence>
<protein>
    <recommendedName>
        <fullName evidence="4">FAD-binding domain-containing protein</fullName>
    </recommendedName>
</protein>
<evidence type="ECO:0000256" key="2">
    <source>
        <dbReference type="ARBA" id="ARBA00022827"/>
    </source>
</evidence>
<evidence type="ECO:0000256" key="1">
    <source>
        <dbReference type="ARBA" id="ARBA00022630"/>
    </source>
</evidence>
<dbReference type="Gene3D" id="3.50.50.60">
    <property type="entry name" value="FAD/NAD(P)-binding domain"/>
    <property type="match status" value="1"/>
</dbReference>
<sequence length="74" mass="7769">MNGHIEVSDEASTHIPDVEVIPDSTILIAGGGPVGLTLATVLASYGVKSVVLERNATTTRFDALLHNSDKPAWV</sequence>
<keyword evidence="2" id="KW-0274">FAD</keyword>
<dbReference type="RefSeq" id="XP_016617500.1">
    <property type="nucleotide sequence ID" value="XM_016766342.1"/>
</dbReference>
<accession>A0A0D2ELE3</accession>
<reference evidence="5" key="1">
    <citation type="submission" date="2015-01" db="EMBL/GenBank/DDBJ databases">
        <title>The Genome Sequence of Cladophialophora bantiana CBS 173.52.</title>
        <authorList>
            <consortium name="The Broad Institute Genomics Platform"/>
            <person name="Cuomo C."/>
            <person name="de Hoog S."/>
            <person name="Gorbushina A."/>
            <person name="Stielow B."/>
            <person name="Teixiera M."/>
            <person name="Abouelleil A."/>
            <person name="Chapman S.B."/>
            <person name="Priest M."/>
            <person name="Young S.K."/>
            <person name="Wortman J."/>
            <person name="Nusbaum C."/>
            <person name="Birren B."/>
        </authorList>
    </citation>
    <scope>NUCLEOTIDE SEQUENCE [LARGE SCALE GENOMIC DNA]</scope>
    <source>
        <strain evidence="5">CBS 173.52</strain>
    </source>
</reference>
<dbReference type="InterPro" id="IPR002938">
    <property type="entry name" value="FAD-bd"/>
</dbReference>
<dbReference type="OrthoDB" id="2431938at2759"/>
<dbReference type="HOGENOM" id="CLU_2687620_0_0_1"/>
<proteinExistence type="predicted"/>
<dbReference type="GO" id="GO:0016491">
    <property type="term" value="F:oxidoreductase activity"/>
    <property type="evidence" value="ECO:0007669"/>
    <property type="project" value="UniProtKB-KW"/>
</dbReference>